<dbReference type="PANTHER" id="PTHR46401">
    <property type="entry name" value="GLYCOSYLTRANSFERASE WBBK-RELATED"/>
    <property type="match status" value="1"/>
</dbReference>
<dbReference type="CDD" id="cd03809">
    <property type="entry name" value="GT4_MtfB-like"/>
    <property type="match status" value="1"/>
</dbReference>
<dbReference type="Gene3D" id="1.25.40.10">
    <property type="entry name" value="Tetratricopeptide repeat domain"/>
    <property type="match status" value="1"/>
</dbReference>
<dbReference type="GO" id="GO:0016757">
    <property type="term" value="F:glycosyltransferase activity"/>
    <property type="evidence" value="ECO:0007669"/>
    <property type="project" value="InterPro"/>
</dbReference>
<organism evidence="3 4">
    <name type="scientific">Sphingobium fuliginis (strain ATCC 27551)</name>
    <dbReference type="NCBI Taxonomy" id="336203"/>
    <lineage>
        <taxon>Bacteria</taxon>
        <taxon>Pseudomonadati</taxon>
        <taxon>Pseudomonadota</taxon>
        <taxon>Alphaproteobacteria</taxon>
        <taxon>Sphingomonadales</taxon>
        <taxon>Sphingomonadaceae</taxon>
        <taxon>Sphingobium</taxon>
    </lineage>
</organism>
<dbReference type="AlphaFoldDB" id="A0A7M2GDT3"/>
<feature type="repeat" description="TPR" evidence="1">
    <location>
        <begin position="26"/>
        <end position="59"/>
    </location>
</feature>
<keyword evidence="3" id="KW-0808">Transferase</keyword>
<dbReference type="InterPro" id="IPR019734">
    <property type="entry name" value="TPR_rpt"/>
</dbReference>
<dbReference type="SMART" id="SM00028">
    <property type="entry name" value="TPR"/>
    <property type="match status" value="2"/>
</dbReference>
<dbReference type="SUPFAM" id="SSF48452">
    <property type="entry name" value="TPR-like"/>
    <property type="match status" value="1"/>
</dbReference>
<dbReference type="PANTHER" id="PTHR46401:SF8">
    <property type="entry name" value="BLL6006 PROTEIN"/>
    <property type="match status" value="1"/>
</dbReference>
<evidence type="ECO:0000259" key="2">
    <source>
        <dbReference type="Pfam" id="PF00534"/>
    </source>
</evidence>
<dbReference type="Pfam" id="PF00534">
    <property type="entry name" value="Glycos_transf_1"/>
    <property type="match status" value="1"/>
</dbReference>
<dbReference type="Gene3D" id="3.40.50.2000">
    <property type="entry name" value="Glycogen Phosphorylase B"/>
    <property type="match status" value="1"/>
</dbReference>
<protein>
    <submittedName>
        <fullName evidence="3">Glycosyltransferase</fullName>
    </submittedName>
</protein>
<dbReference type="RefSeq" id="WP_193666666.1">
    <property type="nucleotide sequence ID" value="NZ_CP060035.1"/>
</dbReference>
<gene>
    <name evidence="3" type="ORF">H5V43_11430</name>
</gene>
<feature type="domain" description="Glycosyl transferase family 1" evidence="2">
    <location>
        <begin position="363"/>
        <end position="507"/>
    </location>
</feature>
<evidence type="ECO:0000313" key="4">
    <source>
        <dbReference type="Proteomes" id="UP000593663"/>
    </source>
</evidence>
<accession>A0A7M2GDT3</accession>
<name>A0A7M2GDT3_SPHSA</name>
<dbReference type="EMBL" id="CP060035">
    <property type="protein sequence ID" value="QOT70733.1"/>
    <property type="molecule type" value="Genomic_DNA"/>
</dbReference>
<dbReference type="Proteomes" id="UP000593663">
    <property type="component" value="Chromosome 1"/>
</dbReference>
<dbReference type="SUPFAM" id="SSF53756">
    <property type="entry name" value="UDP-Glycosyltransferase/glycogen phosphorylase"/>
    <property type="match status" value="1"/>
</dbReference>
<evidence type="ECO:0000313" key="3">
    <source>
        <dbReference type="EMBL" id="QOT70733.1"/>
    </source>
</evidence>
<dbReference type="InterPro" id="IPR011990">
    <property type="entry name" value="TPR-like_helical_dom_sf"/>
</dbReference>
<dbReference type="InterPro" id="IPR001296">
    <property type="entry name" value="Glyco_trans_1"/>
</dbReference>
<dbReference type="KEGG" id="sbar:H5V43_11430"/>
<sequence>MARARQDWATAASGYRQAVTHEPHLHHLWIQLGHMEKEGGAIDAARAAYEMAAQLHPNDAEPLLHLGHMAKAWYQPVDAARYFIRALNRDRANLEALSELARAMPDPDAEAETWIDALTLLGIDPAIQKTEGHQPLPIGAVLLDVTDLIAFFGKRRLPTGIQRVQIEISLAAMEGIVRPIYCIYSSVQRGWIKLDNDRFEALCRLAKQSDDAEDPAWKAHLNDMYRLIAVSRTVHFPRGAILINLGTSWADRNYLLDIRTVRTRDAVIYVPLVFDLIPMIEPTWFIQSLVRDYRAWFRSLLHSADGCIAISEATRRDLVEKSAQCGAPMAASAVPVVRLDGDFRQLSASVDVLQTFGLEPLGYVLLVSTLEPRKNHMGAFRAWMSLADSLGESAMPHLVCVGGRGWLNDDLHRMLRDNPGLQRLVRILHGVPDDGLAALYENCLFALYPSFYEGWGLPVSEALSYGKIPAISGVSSLPEAGGSFARYFDPHDAAQIAATVRTLLDEKTRLGAEGAIRKSYAPRSWQQIAAELMVKAKAIPSRTRDTLPRITGTGVWSLSLSRQGSDDIMSGDPLRHGYGWLAPTMEGCGIRGEDAALWFCWSGSPNAHLHIHVMATGDPVTIAIGLDGLTHKVQYNVHGPTILSYPLPHIPGPLRLAITPSAGEIIVEKIIISYEI</sequence>
<reference evidence="4" key="1">
    <citation type="submission" date="2020-08" db="EMBL/GenBank/DDBJ databases">
        <title>Complete genome sequence of Sphingobium barthaii strain KK22, a high-molecular-weight polycyclic aromatic hydrocarbon-degrading soil bacterium.</title>
        <authorList>
            <person name="Mori J.F."/>
            <person name="Kanaly R.A."/>
        </authorList>
    </citation>
    <scope>NUCLEOTIDE SEQUENCE [LARGE SCALE GENOMIC DNA]</scope>
    <source>
        <strain evidence="4">KK22</strain>
    </source>
</reference>
<proteinExistence type="predicted"/>
<keyword evidence="1" id="KW-0802">TPR repeat</keyword>
<dbReference type="PROSITE" id="PS50005">
    <property type="entry name" value="TPR"/>
    <property type="match status" value="1"/>
</dbReference>
<evidence type="ECO:0000256" key="1">
    <source>
        <dbReference type="PROSITE-ProRule" id="PRU00339"/>
    </source>
</evidence>